<name>A0A6L2Q3Z7_COPFO</name>
<dbReference type="Pfam" id="PF08559">
    <property type="entry name" value="Cut8"/>
    <property type="match status" value="1"/>
</dbReference>
<proteinExistence type="inferred from homology"/>
<dbReference type="EMBL" id="BLKM01000907">
    <property type="protein sequence ID" value="GFG39549.1"/>
    <property type="molecule type" value="Genomic_DNA"/>
</dbReference>
<evidence type="ECO:0000256" key="1">
    <source>
        <dbReference type="ARBA" id="ARBA00004123"/>
    </source>
</evidence>
<gene>
    <name evidence="5" type="ORF">Cfor_00979</name>
</gene>
<dbReference type="Gene3D" id="1.20.58.1590">
    <property type="entry name" value="Tethering factor for nuclear proteasome Cut8/Sts1"/>
    <property type="match status" value="1"/>
</dbReference>
<reference evidence="6" key="1">
    <citation type="submission" date="2020-01" db="EMBL/GenBank/DDBJ databases">
        <title>Draft genome sequence of the Termite Coptotermes fromosanus.</title>
        <authorList>
            <person name="Itakura S."/>
            <person name="Yosikawa Y."/>
            <person name="Umezawa K."/>
        </authorList>
    </citation>
    <scope>NUCLEOTIDE SEQUENCE [LARGE SCALE GENOMIC DNA]</scope>
</reference>
<dbReference type="GO" id="GO:0031965">
    <property type="term" value="C:nuclear membrane"/>
    <property type="evidence" value="ECO:0007669"/>
    <property type="project" value="TreeGrafter"/>
</dbReference>
<dbReference type="PANTHER" id="PTHR28032:SF1">
    <property type="entry name" value="FI02826P"/>
    <property type="match status" value="1"/>
</dbReference>
<dbReference type="PANTHER" id="PTHR28032">
    <property type="entry name" value="FI02826P"/>
    <property type="match status" value="1"/>
</dbReference>
<dbReference type="InterPro" id="IPR038422">
    <property type="entry name" value="Cut8/Sts1_sf"/>
</dbReference>
<dbReference type="GO" id="GO:0031144">
    <property type="term" value="P:proteasome localization"/>
    <property type="evidence" value="ECO:0007669"/>
    <property type="project" value="InterPro"/>
</dbReference>
<accession>A0A6L2Q3Z7</accession>
<dbReference type="AlphaFoldDB" id="A0A6L2Q3Z7"/>
<protein>
    <recommendedName>
        <fullName evidence="7">Tethering factor for nuclear proteasome STS1</fullName>
    </recommendedName>
</protein>
<organism evidence="5 6">
    <name type="scientific">Coptotermes formosanus</name>
    <name type="common">Formosan subterranean termite</name>
    <dbReference type="NCBI Taxonomy" id="36987"/>
    <lineage>
        <taxon>Eukaryota</taxon>
        <taxon>Metazoa</taxon>
        <taxon>Ecdysozoa</taxon>
        <taxon>Arthropoda</taxon>
        <taxon>Hexapoda</taxon>
        <taxon>Insecta</taxon>
        <taxon>Pterygota</taxon>
        <taxon>Neoptera</taxon>
        <taxon>Polyneoptera</taxon>
        <taxon>Dictyoptera</taxon>
        <taxon>Blattodea</taxon>
        <taxon>Blattoidea</taxon>
        <taxon>Termitoidae</taxon>
        <taxon>Rhinotermitidae</taxon>
        <taxon>Coptotermes</taxon>
    </lineage>
</organism>
<dbReference type="OrthoDB" id="10061064at2759"/>
<comment type="subcellular location">
    <subcellularLocation>
        <location evidence="1">Nucleus</location>
    </subcellularLocation>
</comment>
<feature type="region of interest" description="Disordered" evidence="4">
    <location>
        <begin position="78"/>
        <end position="111"/>
    </location>
</feature>
<evidence type="ECO:0008006" key="7">
    <source>
        <dbReference type="Google" id="ProtNLM"/>
    </source>
</evidence>
<keyword evidence="3" id="KW-0539">Nucleus</keyword>
<evidence type="ECO:0000256" key="3">
    <source>
        <dbReference type="ARBA" id="ARBA00023242"/>
    </source>
</evidence>
<keyword evidence="6" id="KW-1185">Reference proteome</keyword>
<evidence type="ECO:0000313" key="6">
    <source>
        <dbReference type="Proteomes" id="UP000502823"/>
    </source>
</evidence>
<dbReference type="GO" id="GO:0070628">
    <property type="term" value="F:proteasome binding"/>
    <property type="evidence" value="ECO:0007669"/>
    <property type="project" value="TreeGrafter"/>
</dbReference>
<evidence type="ECO:0000313" key="5">
    <source>
        <dbReference type="EMBL" id="GFG39549.1"/>
    </source>
</evidence>
<dbReference type="FunFam" id="1.20.58.1590:FF:000002">
    <property type="entry name" value="Uncharacterized protein, isoform A"/>
    <property type="match status" value="1"/>
</dbReference>
<sequence length="431" mass="48259">MNTPPPEQQNRRTTRSALAEIPTRLGMLSVSENARLPPVTATVPNSNTGGLWNVSLNLPSSYVSPSPSPDEMVIQQRGRRRLPATWSPDIEQSKQNGVSTHDRTPVKASPAKSTIVLRSTPRKRLLLNDPKELFPTPEKCRKMSPNSKKCRTEKPSLPSFTPLQAALKGLSQDQLINIIQQLVDKHPDLEEEIKDSLPAPDIRPLEDRLNYLKKNIFKSLPNSRLTSKTDSPAYSRAATHVLAFKKCVLEQGRQLVDSQHWGSVMEYVFLAWTYVRATPLWDNPPHNMARRQCFKSLAAQCMTALKKGTWNTEQCDSFQERLERCVPDSEDIQACIKQLNVLHKGSNHPANESACARRMSCDERQLFAGRICGSTHCYVRYWCVCCDVAGVMSSSPLDLQGELQVLCFMASDQPATRRKGQSGSIDLGLHS</sequence>
<comment type="similarity">
    <text evidence="2">Belongs to the cut8/STS1 family.</text>
</comment>
<evidence type="ECO:0000256" key="4">
    <source>
        <dbReference type="SAM" id="MobiDB-lite"/>
    </source>
</evidence>
<dbReference type="InterPro" id="IPR013868">
    <property type="entry name" value="Cut8/Sts1_fam"/>
</dbReference>
<dbReference type="InParanoid" id="A0A6L2Q3Z7"/>
<dbReference type="Proteomes" id="UP000502823">
    <property type="component" value="Unassembled WGS sequence"/>
</dbReference>
<dbReference type="GO" id="GO:0071630">
    <property type="term" value="P:nuclear protein quality control by the ubiquitin-proteasome system"/>
    <property type="evidence" value="ECO:0007669"/>
    <property type="project" value="InterPro"/>
</dbReference>
<dbReference type="FunCoup" id="A0A6L2Q3Z7">
    <property type="interactions" value="63"/>
</dbReference>
<evidence type="ECO:0000256" key="2">
    <source>
        <dbReference type="ARBA" id="ARBA00006199"/>
    </source>
</evidence>
<feature type="region of interest" description="Disordered" evidence="4">
    <location>
        <begin position="132"/>
        <end position="157"/>
    </location>
</feature>
<comment type="caution">
    <text evidence="5">The sequence shown here is derived from an EMBL/GenBank/DDBJ whole genome shotgun (WGS) entry which is preliminary data.</text>
</comment>